<dbReference type="InterPro" id="IPR057446">
    <property type="entry name" value="PH_bac"/>
</dbReference>
<accession>A0A937RH90</accession>
<keyword evidence="5" id="KW-1185">Reference proteome</keyword>
<keyword evidence="2" id="KW-0472">Membrane</keyword>
<feature type="compositionally biased region" description="Pro residues" evidence="1">
    <location>
        <begin position="306"/>
        <end position="318"/>
    </location>
</feature>
<protein>
    <recommendedName>
        <fullName evidence="3">PH domain-containing protein</fullName>
    </recommendedName>
</protein>
<feature type="compositionally biased region" description="Gly residues" evidence="1">
    <location>
        <begin position="408"/>
        <end position="424"/>
    </location>
</feature>
<keyword evidence="2" id="KW-0812">Transmembrane</keyword>
<feature type="compositionally biased region" description="Low complexity" evidence="1">
    <location>
        <begin position="287"/>
        <end position="300"/>
    </location>
</feature>
<feature type="compositionally biased region" description="Basic residues" evidence="1">
    <location>
        <begin position="239"/>
        <end position="251"/>
    </location>
</feature>
<feature type="compositionally biased region" description="Basic and acidic residues" evidence="1">
    <location>
        <begin position="533"/>
        <end position="542"/>
    </location>
</feature>
<evidence type="ECO:0000313" key="4">
    <source>
        <dbReference type="EMBL" id="MBL7630350.1"/>
    </source>
</evidence>
<comment type="caution">
    <text evidence="4">The sequence shown here is derived from an EMBL/GenBank/DDBJ whole genome shotgun (WGS) entry which is preliminary data.</text>
</comment>
<feature type="domain" description="PH" evidence="3">
    <location>
        <begin position="61"/>
        <end position="182"/>
    </location>
</feature>
<feature type="compositionally biased region" description="Pro residues" evidence="1">
    <location>
        <begin position="460"/>
        <end position="473"/>
    </location>
</feature>
<organism evidence="4 5">
    <name type="scientific">Frankia nepalensis</name>
    <dbReference type="NCBI Taxonomy" id="1836974"/>
    <lineage>
        <taxon>Bacteria</taxon>
        <taxon>Bacillati</taxon>
        <taxon>Actinomycetota</taxon>
        <taxon>Actinomycetes</taxon>
        <taxon>Frankiales</taxon>
        <taxon>Frankiaceae</taxon>
        <taxon>Frankia</taxon>
    </lineage>
</organism>
<feature type="transmembrane region" description="Helical" evidence="2">
    <location>
        <begin position="25"/>
        <end position="46"/>
    </location>
</feature>
<evidence type="ECO:0000313" key="5">
    <source>
        <dbReference type="Proteomes" id="UP000604475"/>
    </source>
</evidence>
<dbReference type="Pfam" id="PF25362">
    <property type="entry name" value="bPH_11"/>
    <property type="match status" value="1"/>
</dbReference>
<dbReference type="AlphaFoldDB" id="A0A937RH90"/>
<gene>
    <name evidence="4" type="ORF">I7412_24950</name>
</gene>
<feature type="region of interest" description="Disordered" evidence="1">
    <location>
        <begin position="209"/>
        <end position="542"/>
    </location>
</feature>
<reference evidence="4" key="1">
    <citation type="submission" date="2020-12" db="EMBL/GenBank/DDBJ databases">
        <title>Genomic characterization of non-nitrogen-fixing Frankia strains.</title>
        <authorList>
            <person name="Carlos-Shanley C."/>
            <person name="Guerra T."/>
            <person name="Hahn D."/>
        </authorList>
    </citation>
    <scope>NUCLEOTIDE SEQUENCE</scope>
    <source>
        <strain evidence="4">CN6</strain>
    </source>
</reference>
<sequence length="542" mass="55834">MKVVAVRALAQRAGGVAEDGGPGLLGLRLLLLVGILLLLVAVVGFLRQMWRRRATRQEDDLPELLAPPEDRGTVLSAPLRGSYLGTTDAGYWLEWFSARGLGGKDGSYITVHVAGIQVDRGKMSFWIPREAVRGARLERAHAGKVAAPGRLLVIAWSLEGRELETGFRGDDRARQPKVAHAVHELIGPPAAPTDGEITSPRPTVRALRQLRPRRHQPAGAEGAGGHAARRGQGQGTHQAPHRGSRLHRRGGSRTPQQDIADRRGADPYGTGPRRAGGHSVDPYVTSPRGVPRGTGPAAPGGAAGPTPAPPAAQAPPARPAAAAPPARPPGTGVGPGPGSYGQAAPDTTPYGQAARPTGPPPASPAGPGEPNWQVRDPRAPRPAAPPTRPAPAGRRGAHADDGFTVSGPGRGAPPGGASPGGAARGGVPPAGPAGARPAAGGGYDPYGSGQRTPPRAYQAPVPPASPPPAARPRPTPRDPYAAAPPDLGDPYAARPGEQAPWPADPYARPGRADGQSPDPYDPDPYDPDPYGDAPRRRGRGEQ</sequence>
<keyword evidence="2" id="KW-1133">Transmembrane helix</keyword>
<evidence type="ECO:0000259" key="3">
    <source>
        <dbReference type="Pfam" id="PF25362"/>
    </source>
</evidence>
<name>A0A937RH90_9ACTN</name>
<dbReference type="Proteomes" id="UP000604475">
    <property type="component" value="Unassembled WGS sequence"/>
</dbReference>
<dbReference type="RefSeq" id="WP_203031809.1">
    <property type="nucleotide sequence ID" value="NZ_JAEACQ010000247.1"/>
</dbReference>
<feature type="compositionally biased region" description="Pro residues" evidence="1">
    <location>
        <begin position="380"/>
        <end position="389"/>
    </location>
</feature>
<evidence type="ECO:0000256" key="2">
    <source>
        <dbReference type="SAM" id="Phobius"/>
    </source>
</evidence>
<dbReference type="EMBL" id="JAEACQ010000247">
    <property type="protein sequence ID" value="MBL7630350.1"/>
    <property type="molecule type" value="Genomic_DNA"/>
</dbReference>
<proteinExistence type="predicted"/>
<evidence type="ECO:0000256" key="1">
    <source>
        <dbReference type="SAM" id="MobiDB-lite"/>
    </source>
</evidence>